<feature type="region of interest" description="Disordered" evidence="1">
    <location>
        <begin position="292"/>
        <end position="341"/>
    </location>
</feature>
<organism evidence="2 3">
    <name type="scientific">Rhodofomes roseus</name>
    <dbReference type="NCBI Taxonomy" id="34475"/>
    <lineage>
        <taxon>Eukaryota</taxon>
        <taxon>Fungi</taxon>
        <taxon>Dikarya</taxon>
        <taxon>Basidiomycota</taxon>
        <taxon>Agaricomycotina</taxon>
        <taxon>Agaricomycetes</taxon>
        <taxon>Polyporales</taxon>
        <taxon>Rhodofomes</taxon>
    </lineage>
</organism>
<reference evidence="2 3" key="1">
    <citation type="submission" date="2019-01" db="EMBL/GenBank/DDBJ databases">
        <title>Genome sequencing of the rare red list fungi Fomitopsis rosea.</title>
        <authorList>
            <person name="Buettner E."/>
            <person name="Kellner H."/>
        </authorList>
    </citation>
    <scope>NUCLEOTIDE SEQUENCE [LARGE SCALE GENOMIC DNA]</scope>
    <source>
        <strain evidence="2 3">DSM 105464</strain>
    </source>
</reference>
<feature type="region of interest" description="Disordered" evidence="1">
    <location>
        <begin position="1"/>
        <end position="20"/>
    </location>
</feature>
<gene>
    <name evidence="2" type="ORF">EVJ58_g9275</name>
</gene>
<dbReference type="Proteomes" id="UP000298390">
    <property type="component" value="Unassembled WGS sequence"/>
</dbReference>
<evidence type="ECO:0000256" key="1">
    <source>
        <dbReference type="SAM" id="MobiDB-lite"/>
    </source>
</evidence>
<protein>
    <submittedName>
        <fullName evidence="2">Uncharacterized protein</fullName>
    </submittedName>
</protein>
<feature type="region of interest" description="Disordered" evidence="1">
    <location>
        <begin position="115"/>
        <end position="172"/>
    </location>
</feature>
<proteinExistence type="predicted"/>
<sequence length="391" mass="42392">MPPATKSNKGKKRASVAEADRHEAGLNMLSLIFRTLPEGNAEPSDYADWAQRFCSTVDYSRGYDVTEKDIAPFVNSACERLSGLFPAPGEELPEWAKDVLGPGFDRMHAAFKKRAGASLKANPPAEPNVDLATGEQDEPPKKRRRIKRQSTVKTEKTPHSPQTPTPALKGNIVPIGRTCDRCTKMGRTVRQCKVRDRTGRCDKCMHDVKGCHFGHPLAPTHEVANGKEAEPELEVERVATTDVAAATATGAEVAGEDSEDVMMQMPDFAFNPSRAPSMPAFDMPPLPAPVFNAATPSPSTRPGLPHPPSSGSSGGQISSMPTRIPIPSAAATGFPEDDLATTGCSPQAILKIRVLRSEREFLLARLASIEREIVRNKALERQITWGDVRAQ</sequence>
<name>A0A4Y9XUC8_9APHY</name>
<feature type="compositionally biased region" description="Low complexity" evidence="1">
    <location>
        <begin position="309"/>
        <end position="321"/>
    </location>
</feature>
<evidence type="ECO:0000313" key="3">
    <source>
        <dbReference type="Proteomes" id="UP000298390"/>
    </source>
</evidence>
<accession>A0A4Y9XUC8</accession>
<feature type="compositionally biased region" description="Basic residues" evidence="1">
    <location>
        <begin position="141"/>
        <end position="150"/>
    </location>
</feature>
<dbReference type="EMBL" id="SEKV01000781">
    <property type="protein sequence ID" value="TFY53750.1"/>
    <property type="molecule type" value="Genomic_DNA"/>
</dbReference>
<dbReference type="AlphaFoldDB" id="A0A4Y9XUC8"/>
<comment type="caution">
    <text evidence="2">The sequence shown here is derived from an EMBL/GenBank/DDBJ whole genome shotgun (WGS) entry which is preliminary data.</text>
</comment>
<evidence type="ECO:0000313" key="2">
    <source>
        <dbReference type="EMBL" id="TFY53750.1"/>
    </source>
</evidence>